<organism evidence="1 2">
    <name type="scientific">Salmonella enterica subsp. enterica serovar Rubislaw str. A4-653</name>
    <dbReference type="NCBI Taxonomy" id="913081"/>
    <lineage>
        <taxon>Bacteria</taxon>
        <taxon>Pseudomonadati</taxon>
        <taxon>Pseudomonadota</taxon>
        <taxon>Gammaproteobacteria</taxon>
        <taxon>Enterobacterales</taxon>
        <taxon>Enterobacteriaceae</taxon>
        <taxon>Salmonella</taxon>
    </lineage>
</organism>
<sequence length="37" mass="4188">MALQLKEPVIVSKMAARKKRKKITGNFAPTKKNYGQL</sequence>
<comment type="caution">
    <text evidence="1">The sequence shown here is derived from an EMBL/GenBank/DDBJ whole genome shotgun (WGS) entry which is preliminary data.</text>
</comment>
<dbReference type="AlphaFoldDB" id="G5QNN5"/>
<name>G5QNN5_SALRU</name>
<evidence type="ECO:0000313" key="2">
    <source>
        <dbReference type="Proteomes" id="UP000004903"/>
    </source>
</evidence>
<proteinExistence type="predicted"/>
<dbReference type="Proteomes" id="UP000004903">
    <property type="component" value="Unassembled WGS sequence"/>
</dbReference>
<evidence type="ECO:0000313" key="1">
    <source>
        <dbReference type="EMBL" id="EHC83174.1"/>
    </source>
</evidence>
<dbReference type="EMBL" id="AFCT01001665">
    <property type="protein sequence ID" value="EHC83174.1"/>
    <property type="molecule type" value="Genomic_DNA"/>
</dbReference>
<gene>
    <name evidence="1" type="ORF">LTSERUB_4567</name>
</gene>
<dbReference type="PATRIC" id="fig|913081.3.peg.3530"/>
<reference evidence="1 2" key="1">
    <citation type="journal article" date="2011" name="BMC Genomics">
        <title>Genome sequencing reveals diversification of virulence factor content and possible host adaptation in distinct subpopulations of Salmonella enterica.</title>
        <authorList>
            <person name="den Bakker H.C."/>
            <person name="Moreno Switt A.I."/>
            <person name="Govoni G."/>
            <person name="Cummings C.A."/>
            <person name="Ranieri M.L."/>
            <person name="Degoricija L."/>
            <person name="Hoelzer K."/>
            <person name="Rodriguez-Rivera L.D."/>
            <person name="Brown S."/>
            <person name="Bolchacova E."/>
            <person name="Furtado M.R."/>
            <person name="Wiedmann M."/>
        </authorList>
    </citation>
    <scope>NUCLEOTIDE SEQUENCE [LARGE SCALE GENOMIC DNA]</scope>
    <source>
        <strain evidence="1 2">A4-653</strain>
    </source>
</reference>
<accession>G5QNN5</accession>
<protein>
    <submittedName>
        <fullName evidence="1">Uncharacterized protein</fullName>
    </submittedName>
</protein>